<dbReference type="EMBL" id="KP942676">
    <property type="protein sequence ID" value="AKG47463.1"/>
    <property type="molecule type" value="Genomic_DNA"/>
</dbReference>
<proteinExistence type="predicted"/>
<reference evidence="2" key="1">
    <citation type="journal article" date="2015" name="Environ. Microbiol.">
        <title>Plasmids from the gut microbiome of cabbage root fly larvae encode SaxA that catalyses the conversion of the plant toxin 2-phenylethyl isothiocyanate.</title>
        <authorList>
            <person name="Welte C.U."/>
            <person name="de Graaf R.M."/>
            <person name="van den Bosch T.J."/>
            <person name="Op den Camp H.J."/>
            <person name="van Dam N.M."/>
            <person name="Jetten M.S."/>
        </authorList>
    </citation>
    <scope>NUCLEOTIDE SEQUENCE</scope>
    <source>
        <plasmid evidence="2">Drgb1</plasmid>
    </source>
</reference>
<organism evidence="2">
    <name type="scientific">Pectobacterium carotovorum</name>
    <name type="common">Erwinia carotovora</name>
    <dbReference type="NCBI Taxonomy" id="554"/>
    <lineage>
        <taxon>Bacteria</taxon>
        <taxon>Pseudomonadati</taxon>
        <taxon>Pseudomonadota</taxon>
        <taxon>Gammaproteobacteria</taxon>
        <taxon>Enterobacterales</taxon>
        <taxon>Pectobacteriaceae</taxon>
        <taxon>Pectobacterium</taxon>
    </lineage>
</organism>
<evidence type="ECO:0008006" key="3">
    <source>
        <dbReference type="Google" id="ProtNLM"/>
    </source>
</evidence>
<feature type="region of interest" description="Disordered" evidence="1">
    <location>
        <begin position="178"/>
        <end position="203"/>
    </location>
</feature>
<evidence type="ECO:0000256" key="1">
    <source>
        <dbReference type="SAM" id="MobiDB-lite"/>
    </source>
</evidence>
<feature type="compositionally biased region" description="Acidic residues" evidence="1">
    <location>
        <begin position="184"/>
        <end position="203"/>
    </location>
</feature>
<name>A0A0K0MPC6_PECCA</name>
<dbReference type="AlphaFoldDB" id="A0A0K0MPC6"/>
<sequence length="203" mass="22831">MMVKEEKARLTSVQWAEAEAAWSSGEFSLSQLEEQFGVRRETLSRHFKKRKIEKGTDSVGKLVRESIKSDAEIRAKERVALIEERRGKYDRFAFNVAALLMREVTEASKESASGGATSEVAFAKREDNIKALQRASITLSKCFEVSSKALNMDRVEAEEDDLPSLMFGELTQSQVAELRKSDEPIDLSEELEMDDEGEDGAEK</sequence>
<reference evidence="2" key="2">
    <citation type="submission" date="2015-03" db="EMBL/GenBank/DDBJ databases">
        <authorList>
            <person name="Welte C."/>
            <person name="de Graaf R."/>
            <person name="van den Bosch T.J.M."/>
            <person name="Op den Camp H."/>
            <person name="van Dam N."/>
            <person name="Jetten M."/>
        </authorList>
    </citation>
    <scope>NUCLEOTIDE SEQUENCE</scope>
    <source>
        <plasmid evidence="2">Drgb1</plasmid>
    </source>
</reference>
<keyword evidence="2" id="KW-0614">Plasmid</keyword>
<evidence type="ECO:0000313" key="2">
    <source>
        <dbReference type="EMBL" id="AKG47463.1"/>
    </source>
</evidence>
<protein>
    <recommendedName>
        <fullName evidence="3">DNA-binding protein</fullName>
    </recommendedName>
</protein>
<geneLocation type="plasmid" evidence="2">
    <name>Drgb1</name>
</geneLocation>
<accession>A0A0K0MPC6</accession>
<gene>
    <name evidence="2" type="ORF">pA_00023</name>
</gene>